<dbReference type="PANTHER" id="PTHR21512:SF5">
    <property type="entry name" value="TRAFFICKING PROTEIN PARTICLE COMPLEX SUBUNIT 9"/>
    <property type="match status" value="1"/>
</dbReference>
<protein>
    <submittedName>
        <fullName evidence="6">Protein brunelleschi-like</fullName>
    </submittedName>
</protein>
<dbReference type="PANTHER" id="PTHR21512">
    <property type="entry name" value="TRAFFICKING PROTEIN PARTICLE COMPLEX SUBUNIT 9"/>
    <property type="match status" value="1"/>
</dbReference>
<feature type="domain" description="Trs120/TRAPPC9 first Ig-like" evidence="4">
    <location>
        <begin position="575"/>
        <end position="708"/>
    </location>
</feature>
<proteinExistence type="inferred from homology"/>
<dbReference type="GeneID" id="100907693"/>
<evidence type="ECO:0000259" key="3">
    <source>
        <dbReference type="Pfam" id="PF08626"/>
    </source>
</evidence>
<evidence type="ECO:0000256" key="1">
    <source>
        <dbReference type="ARBA" id="ARBA00008459"/>
    </source>
</evidence>
<dbReference type="InterPro" id="IPR058563">
    <property type="entry name" value="Trs120_TRAPPC9_N"/>
</dbReference>
<reference evidence="6" key="1">
    <citation type="submission" date="2025-08" db="UniProtKB">
        <authorList>
            <consortium name="RefSeq"/>
        </authorList>
    </citation>
    <scope>IDENTIFICATION</scope>
</reference>
<dbReference type="Proteomes" id="UP000694867">
    <property type="component" value="Unplaced"/>
</dbReference>
<feature type="domain" description="Trs120/TRAPPC9 N-terminal" evidence="3">
    <location>
        <begin position="204"/>
        <end position="263"/>
    </location>
</feature>
<accession>A0AAJ6VVZ2</accession>
<dbReference type="Pfam" id="PF08626">
    <property type="entry name" value="TRAPPC9-Trs120"/>
    <property type="match status" value="1"/>
</dbReference>
<evidence type="ECO:0000259" key="4">
    <source>
        <dbReference type="Pfam" id="PF26254"/>
    </source>
</evidence>
<dbReference type="Pfam" id="PF26254">
    <property type="entry name" value="Ig_TRAPPC9-Trs120_1st"/>
    <property type="match status" value="1"/>
</dbReference>
<dbReference type="InterPro" id="IPR013935">
    <property type="entry name" value="Trs120_TRAPPC9"/>
</dbReference>
<dbReference type="Pfam" id="PF26280">
    <property type="entry name" value="Ig_TRAPPC9-Trs120_2nd"/>
    <property type="match status" value="1"/>
</dbReference>
<evidence type="ECO:0000256" key="2">
    <source>
        <dbReference type="SAM" id="MobiDB-lite"/>
    </source>
</evidence>
<feature type="compositionally biased region" description="Polar residues" evidence="2">
    <location>
        <begin position="581"/>
        <end position="591"/>
    </location>
</feature>
<dbReference type="AlphaFoldDB" id="A0AAJ6VVZ2"/>
<dbReference type="KEGG" id="goe:100907693"/>
<dbReference type="InterPro" id="IPR058565">
    <property type="entry name" value="Ig_TRAPPC9_Trs120_1st"/>
</dbReference>
<gene>
    <name evidence="6" type="primary">LOC100907693</name>
</gene>
<keyword evidence="5" id="KW-1185">Reference proteome</keyword>
<name>A0AAJ6VVZ2_9ACAR</name>
<feature type="region of interest" description="Disordered" evidence="2">
    <location>
        <begin position="580"/>
        <end position="609"/>
    </location>
</feature>
<organism evidence="5 6">
    <name type="scientific">Galendromus occidentalis</name>
    <name type="common">western predatory mite</name>
    <dbReference type="NCBI Taxonomy" id="34638"/>
    <lineage>
        <taxon>Eukaryota</taxon>
        <taxon>Metazoa</taxon>
        <taxon>Ecdysozoa</taxon>
        <taxon>Arthropoda</taxon>
        <taxon>Chelicerata</taxon>
        <taxon>Arachnida</taxon>
        <taxon>Acari</taxon>
        <taxon>Parasitiformes</taxon>
        <taxon>Mesostigmata</taxon>
        <taxon>Gamasina</taxon>
        <taxon>Phytoseioidea</taxon>
        <taxon>Phytoseiidae</taxon>
        <taxon>Typhlodrominae</taxon>
        <taxon>Galendromus</taxon>
    </lineage>
</organism>
<feature type="compositionally biased region" description="Polar residues" evidence="2">
    <location>
        <begin position="838"/>
        <end position="861"/>
    </location>
</feature>
<evidence type="ECO:0000313" key="6">
    <source>
        <dbReference type="RefSeq" id="XP_003738854.1"/>
    </source>
</evidence>
<comment type="similarity">
    <text evidence="1">Belongs to the NIBP family.</text>
</comment>
<dbReference type="GO" id="GO:0005802">
    <property type="term" value="C:trans-Golgi network"/>
    <property type="evidence" value="ECO:0007669"/>
    <property type="project" value="TreeGrafter"/>
</dbReference>
<sequence length="1176" mass="131876">MSIADFQATFEDHSSILVLVKCQRIDDQRDEAIQNVIRRIQKLRFCRASDVPAVSIKYVNDYPARRNEWHQFQAHRAVRGVITVGEYRGPGNVQWSLNKHGELVDPYEKTVLETRCVFVGKDIPTQPSENPVNDADCPSNLRREQCLFYAPDDLSQVEEDIVDFVSNIVIVLKSSRIRLEQDVNNKKVDDKMLIAPFEKKDLVGLDVDSRQYRKRWVARNKKMLADISLQLGFVQEALSLYGEVMEVFKAVGDFLWLGAVYEGQCAASVGHLTPPGRGGGLVRNQSFPMRARRNTPTLLSNPTLTHAGSCKSLPVDVDPIEAKQFGRDLLTLDEIVDKVRESNANYERFTSAVGPHVELNLKLTRLLSTFERRLQATDFLQMAVVTYCRINEGSWKLGWYDVVAQLYRDIGCLRKAAFYTRIGAVQAARVHDGIKANNALCYQLMVKGLQGYQVDLLASNPYEGRRWHPFSTPQPVLGWSRLQATLLSDLILTADRLQDGKKLAAHHCVYYLCYMFPFLEAHEAHQCAKKLDELTAETGPLLLSGIKSDLLDEPLPEIHLINYPLVTKVKPLPLAAEPTKWRTSTASSQPDGGTPFIYAPSKNKPNARQPGIENGGIFPSKWVKGEVVSVQMTFQNAASFALQLKDLKLISDGNFDCYPCSFTIGPSERGSAPNSLDVLIKGTPRSTGVIRILGYECLVLGIRTRCFFKDAKWMHRKVVPAPSDNSKEFSKNFEFIINCVSELPLLEVSGELQNNSEITVYGGETKNYRVKLHNKSSVPVEMIDISIDGSRKASIEWNEEELKSQLPIAPDATVTFHITLTGSENFMASQKTSEHLRTSSASPSPMGTPSMRRFQSTPNTPHRNHFHVPAESATDTVSTDITISYSGGAGMEDNYARKCCIKTRLTVLQSVIITQWDVLLADSADECYLVLDIENRTSHEVELEYQEGKSLAVEKKCKIPVLIPRCKPSGGDEHLEELCRQHIDKHVKLKWSLTQQQRQVTGYANLNECKWNPSQIDTILSASVACEVFLQKHPYNSDDEFILKMGVPLSVQVEAQNSSLCSLQELLVSLHVYQDYQNGTTQVSNICFHGPHKIPIESIEPGQKVRVSFCLLFLFVGDYKIDVDCSTLSGDCAKAVSSQVEIRGDTPKQHPLWRTCPPLKITVVDLERDPLLSVPL</sequence>
<evidence type="ECO:0000313" key="5">
    <source>
        <dbReference type="Proteomes" id="UP000694867"/>
    </source>
</evidence>
<feature type="region of interest" description="Disordered" evidence="2">
    <location>
        <begin position="829"/>
        <end position="873"/>
    </location>
</feature>
<dbReference type="RefSeq" id="XP_003738854.1">
    <property type="nucleotide sequence ID" value="XM_003738806.2"/>
</dbReference>